<evidence type="ECO:0000313" key="1">
    <source>
        <dbReference type="EMBL" id="AKG94307.1"/>
    </source>
</evidence>
<dbReference type="GeneID" id="26623021"/>
<keyword evidence="2" id="KW-1185">Reference proteome</keyword>
<accession>A0A0F7IK10</accession>
<dbReference type="Proteomes" id="UP000204416">
    <property type="component" value="Segment"/>
</dbReference>
<reference evidence="1 2" key="1">
    <citation type="journal article" date="2015" name="Stand. Genomic Sci.">
        <title>Complete genome sequences of bacteriophages P12002L and P12002S, two lytic phages that infect a marine Polaribacter strain.</title>
        <authorList>
            <person name="Kang I."/>
            <person name="Jang H."/>
            <person name="Cho J.-C."/>
        </authorList>
    </citation>
    <scope>NUCLEOTIDE SEQUENCE [LARGE SCALE GENOMIC DNA]</scope>
</reference>
<sequence>MKVKEIQNRFERGYTNSVYGNSANAHEQMTNDIKTLLEVICNTCCSLELNGKDTPTFEEFKQENFKEVRSGVYNSYNMKEDLSSNDVLFKYIDFYFNPLIT</sequence>
<gene>
    <name evidence="1" type="ORF">P12002S_0051</name>
</gene>
<dbReference type="KEGG" id="vg:26623021"/>
<dbReference type="EMBL" id="KR136260">
    <property type="protein sequence ID" value="AKG94307.1"/>
    <property type="molecule type" value="Genomic_DNA"/>
</dbReference>
<evidence type="ECO:0000313" key="2">
    <source>
        <dbReference type="Proteomes" id="UP000204416"/>
    </source>
</evidence>
<name>A0A0F7IK10_9CAUD</name>
<protein>
    <submittedName>
        <fullName evidence="1">Uncharacterized protein</fullName>
    </submittedName>
</protein>
<proteinExistence type="predicted"/>
<organism evidence="1 2">
    <name type="scientific">Polaribacter phage P12002S</name>
    <dbReference type="NCBI Taxonomy" id="1647387"/>
    <lineage>
        <taxon>Viruses</taxon>
        <taxon>Duplodnaviria</taxon>
        <taxon>Heunggongvirae</taxon>
        <taxon>Uroviricota</taxon>
        <taxon>Caudoviricetes</taxon>
        <taxon>Incheonvirus</taxon>
        <taxon>Incheonvirus P12002S</taxon>
    </lineage>
</organism>
<dbReference type="RefSeq" id="YP_009195725.1">
    <property type="nucleotide sequence ID" value="NC_028763.1"/>
</dbReference>